<evidence type="ECO:0000313" key="2">
    <source>
        <dbReference type="EMBL" id="AAA98367.1"/>
    </source>
</evidence>
<feature type="region of interest" description="Disordered" evidence="1">
    <location>
        <begin position="193"/>
        <end position="275"/>
    </location>
</feature>
<organism evidence="2">
    <name type="scientific">Plasmid Ti</name>
    <dbReference type="NCBI Taxonomy" id="2512"/>
    <lineage>
        <taxon>other sequences</taxon>
        <taxon>plasmids</taxon>
    </lineage>
</organism>
<feature type="region of interest" description="Disordered" evidence="1">
    <location>
        <begin position="61"/>
        <end position="100"/>
    </location>
</feature>
<dbReference type="EMBL" id="M11311">
    <property type="protein sequence ID" value="AAA98367.1"/>
    <property type="molecule type" value="Genomic_DNA"/>
</dbReference>
<name>Q44378_9ZZZZ</name>
<feature type="compositionally biased region" description="Low complexity" evidence="1">
    <location>
        <begin position="220"/>
        <end position="236"/>
    </location>
</feature>
<evidence type="ECO:0000256" key="1">
    <source>
        <dbReference type="SAM" id="MobiDB-lite"/>
    </source>
</evidence>
<gene>
    <name evidence="2" type="primary">hdv</name>
</gene>
<sequence length="275" mass="30476">MAEISLRHALPSMRADEQNVASPSGRSLMPNIGALSGSRLAKSVSKTRIWNSRRRKEIIQNSANLSIHPHLKHPRATGDMPRPNNRQNESQVHLQEPAGVSNEAGVLVRVALETERLAQTIRFRNHSRGRHRERPLRVLPRAVWRAQTALPIFLARRTARTRHTTGSGVQTPHDDDEAEWSKTCDIEGIAVGPQANAGEQDGSSGPLVRQAGTSRPSPPTATTRASTATDSLSATAHLQQRRGVLSKRPREDDDGEPSERKRERDERSKDGRWGK</sequence>
<proteinExistence type="predicted"/>
<accession>Q44378</accession>
<reference evidence="2" key="1">
    <citation type="journal article" date="1985" name="Proc. Natl. Acad. Sci. U.S.A.">
        <title>Identification of pTiC58 plasmid-encoded proteins for virulence in Agrobacterium tumefaciens.</title>
        <authorList>
            <person name="Hagiya M."/>
            <person name="Close T.J."/>
            <person name="Tait R.C."/>
            <person name="Kado C.I."/>
        </authorList>
    </citation>
    <scope>NUCLEOTIDE SEQUENCE</scope>
    <source>
        <plasmid evidence="2">Ti</plasmid>
    </source>
</reference>
<geneLocation type="plasmid" evidence="2">
    <name>Ti</name>
</geneLocation>
<feature type="compositionally biased region" description="Basic and acidic residues" evidence="1">
    <location>
        <begin position="257"/>
        <end position="275"/>
    </location>
</feature>
<protein>
    <submittedName>
        <fullName evidence="2">Virulence protein</fullName>
    </submittedName>
</protein>
<feature type="region of interest" description="Disordered" evidence="1">
    <location>
        <begin position="160"/>
        <end position="179"/>
    </location>
</feature>
<keyword evidence="2" id="KW-0614">Plasmid</keyword>
<feature type="compositionally biased region" description="Polar residues" evidence="1">
    <location>
        <begin position="84"/>
        <end position="93"/>
    </location>
</feature>
<dbReference type="AlphaFoldDB" id="Q44378"/>